<dbReference type="PROSITE" id="PS50950">
    <property type="entry name" value="ZF_THAP"/>
    <property type="match status" value="1"/>
</dbReference>
<organism evidence="8 9">
    <name type="scientific">Limulus polyphemus</name>
    <name type="common">Atlantic horseshoe crab</name>
    <dbReference type="NCBI Taxonomy" id="6850"/>
    <lineage>
        <taxon>Eukaryota</taxon>
        <taxon>Metazoa</taxon>
        <taxon>Ecdysozoa</taxon>
        <taxon>Arthropoda</taxon>
        <taxon>Chelicerata</taxon>
        <taxon>Merostomata</taxon>
        <taxon>Xiphosura</taxon>
        <taxon>Limulidae</taxon>
        <taxon>Limulus</taxon>
    </lineage>
</organism>
<keyword evidence="3" id="KW-0862">Zinc</keyword>
<reference evidence="9" key="1">
    <citation type="submission" date="2025-08" db="UniProtKB">
        <authorList>
            <consortium name="RefSeq"/>
        </authorList>
    </citation>
    <scope>IDENTIFICATION</scope>
    <source>
        <tissue evidence="9">Muscle</tissue>
    </source>
</reference>
<dbReference type="InterPro" id="IPR038441">
    <property type="entry name" value="THAP_Znf_sf"/>
</dbReference>
<accession>A0ABM1BFS6</accession>
<evidence type="ECO:0000256" key="2">
    <source>
        <dbReference type="ARBA" id="ARBA00022771"/>
    </source>
</evidence>
<name>A0ABM1BFS6_LIMPO</name>
<keyword evidence="2 5" id="KW-0863">Zinc-finger</keyword>
<keyword evidence="8" id="KW-1185">Reference proteome</keyword>
<dbReference type="InterPro" id="IPR006612">
    <property type="entry name" value="THAP_Znf"/>
</dbReference>
<dbReference type="PANTHER" id="PTHR47696:SF1">
    <property type="entry name" value="THAP DOMAIN-CONTAINING PROTEIN 2"/>
    <property type="match status" value="1"/>
</dbReference>
<dbReference type="InterPro" id="IPR021896">
    <property type="entry name" value="THAP9-like_HTH"/>
</dbReference>
<dbReference type="Gene3D" id="6.20.210.20">
    <property type="entry name" value="THAP domain"/>
    <property type="match status" value="1"/>
</dbReference>
<gene>
    <name evidence="9" type="primary">LOC106465438</name>
</gene>
<evidence type="ECO:0000256" key="4">
    <source>
        <dbReference type="ARBA" id="ARBA00023125"/>
    </source>
</evidence>
<feature type="domain" description="THAP-type" evidence="7">
    <location>
        <begin position="34"/>
        <end position="118"/>
    </location>
</feature>
<keyword evidence="1" id="KW-0479">Metal-binding</keyword>
<evidence type="ECO:0000313" key="9">
    <source>
        <dbReference type="RefSeq" id="XP_013781121.2"/>
    </source>
</evidence>
<keyword evidence="6" id="KW-0175">Coiled coil</keyword>
<dbReference type="GeneID" id="106465438"/>
<dbReference type="SMART" id="SM00980">
    <property type="entry name" value="THAP"/>
    <property type="match status" value="1"/>
</dbReference>
<dbReference type="PANTHER" id="PTHR47696">
    <property type="entry name" value="THAP DOMAIN-CONTAINING PROTEIN 2"/>
    <property type="match status" value="1"/>
</dbReference>
<dbReference type="Pfam" id="PF12017">
    <property type="entry name" value="Tnp_P_element"/>
    <property type="match status" value="1"/>
</dbReference>
<evidence type="ECO:0000256" key="3">
    <source>
        <dbReference type="ARBA" id="ARBA00022833"/>
    </source>
</evidence>
<evidence type="ECO:0000259" key="7">
    <source>
        <dbReference type="PROSITE" id="PS50950"/>
    </source>
</evidence>
<dbReference type="RefSeq" id="XP_013781121.2">
    <property type="nucleotide sequence ID" value="XM_013925667.2"/>
</dbReference>
<sequence length="300" mass="35181">MRPPLLCDEVPTDRQCKMAETDSRRTKSRPERTKGTQCYAINCYTYRNQESKAEGVTFHKFPDKIKNKELYELWVRNCGREREPTNGSRICSKHFDSSMINRTLQRTHLREDAVPIIFKLREHRQPRKAGKRKSNTSTKALLTTSLPNEEENYDTASTSVTVEEQITKEHSYHICQDDMKRRIMSLQQSNEELRKSIRNAKLREKRAKGTSKALLQELVGKNLITAELEMKLASYKDIPWELFSKPSCHYSKDQRNFALTLHLYSPKAYKYLRDTINLSLPAPRTLRRWLEEDGEPVLQK</sequence>
<proteinExistence type="predicted"/>
<evidence type="ECO:0000256" key="1">
    <source>
        <dbReference type="ARBA" id="ARBA00022723"/>
    </source>
</evidence>
<evidence type="ECO:0000256" key="6">
    <source>
        <dbReference type="SAM" id="Coils"/>
    </source>
</evidence>
<dbReference type="Pfam" id="PF05485">
    <property type="entry name" value="THAP"/>
    <property type="match status" value="1"/>
</dbReference>
<dbReference type="SMART" id="SM00692">
    <property type="entry name" value="DM3"/>
    <property type="match status" value="1"/>
</dbReference>
<protein>
    <submittedName>
        <fullName evidence="9">THAP domain-containing protein 6-like</fullName>
    </submittedName>
</protein>
<evidence type="ECO:0000256" key="5">
    <source>
        <dbReference type="PROSITE-ProRule" id="PRU00309"/>
    </source>
</evidence>
<dbReference type="Proteomes" id="UP000694941">
    <property type="component" value="Unplaced"/>
</dbReference>
<keyword evidence="4 5" id="KW-0238">DNA-binding</keyword>
<evidence type="ECO:0000313" key="8">
    <source>
        <dbReference type="Proteomes" id="UP000694941"/>
    </source>
</evidence>
<dbReference type="SUPFAM" id="SSF57716">
    <property type="entry name" value="Glucocorticoid receptor-like (DNA-binding domain)"/>
    <property type="match status" value="1"/>
</dbReference>
<dbReference type="InterPro" id="IPR026521">
    <property type="entry name" value="THAP2"/>
</dbReference>
<feature type="coiled-coil region" evidence="6">
    <location>
        <begin position="176"/>
        <end position="210"/>
    </location>
</feature>